<sequence>MPPASCSSLQSWPRPLAKPIICFLFTLVALTNIVFSQSHNHVVGGWIWSIPISDDFYTNWSGNQSFFAGDSLIFRFETGMSDVVQVSRREFESCSSDNAFRSFDLGPATVSLVEEGVLYFICSYGNHCFLGQKVSVQAQRRPPPPPPPPPPA</sequence>
<dbReference type="EMBL" id="JBBWWQ010000010">
    <property type="protein sequence ID" value="KAK8937481.1"/>
    <property type="molecule type" value="Genomic_DNA"/>
</dbReference>
<keyword evidence="2" id="KW-0325">Glycoprotein</keyword>
<dbReference type="InterPro" id="IPR003245">
    <property type="entry name" value="Phytocyanin_dom"/>
</dbReference>
<organism evidence="4 5">
    <name type="scientific">Platanthera zijinensis</name>
    <dbReference type="NCBI Taxonomy" id="2320716"/>
    <lineage>
        <taxon>Eukaryota</taxon>
        <taxon>Viridiplantae</taxon>
        <taxon>Streptophyta</taxon>
        <taxon>Embryophyta</taxon>
        <taxon>Tracheophyta</taxon>
        <taxon>Spermatophyta</taxon>
        <taxon>Magnoliopsida</taxon>
        <taxon>Liliopsida</taxon>
        <taxon>Asparagales</taxon>
        <taxon>Orchidaceae</taxon>
        <taxon>Orchidoideae</taxon>
        <taxon>Orchideae</taxon>
        <taxon>Orchidinae</taxon>
        <taxon>Platanthera</taxon>
    </lineage>
</organism>
<reference evidence="4 5" key="1">
    <citation type="journal article" date="2022" name="Nat. Plants">
        <title>Genomes of leafy and leafless Platanthera orchids illuminate the evolution of mycoheterotrophy.</title>
        <authorList>
            <person name="Li M.H."/>
            <person name="Liu K.W."/>
            <person name="Li Z."/>
            <person name="Lu H.C."/>
            <person name="Ye Q.L."/>
            <person name="Zhang D."/>
            <person name="Wang J.Y."/>
            <person name="Li Y.F."/>
            <person name="Zhong Z.M."/>
            <person name="Liu X."/>
            <person name="Yu X."/>
            <person name="Liu D.K."/>
            <person name="Tu X.D."/>
            <person name="Liu B."/>
            <person name="Hao Y."/>
            <person name="Liao X.Y."/>
            <person name="Jiang Y.T."/>
            <person name="Sun W.H."/>
            <person name="Chen J."/>
            <person name="Chen Y.Q."/>
            <person name="Ai Y."/>
            <person name="Zhai J.W."/>
            <person name="Wu S.S."/>
            <person name="Zhou Z."/>
            <person name="Hsiao Y.Y."/>
            <person name="Wu W.L."/>
            <person name="Chen Y.Y."/>
            <person name="Lin Y.F."/>
            <person name="Hsu J.L."/>
            <person name="Li C.Y."/>
            <person name="Wang Z.W."/>
            <person name="Zhao X."/>
            <person name="Zhong W.Y."/>
            <person name="Ma X.K."/>
            <person name="Ma L."/>
            <person name="Huang J."/>
            <person name="Chen G.Z."/>
            <person name="Huang M.Z."/>
            <person name="Huang L."/>
            <person name="Peng D.H."/>
            <person name="Luo Y.B."/>
            <person name="Zou S.Q."/>
            <person name="Chen S.P."/>
            <person name="Lan S."/>
            <person name="Tsai W.C."/>
            <person name="Van de Peer Y."/>
            <person name="Liu Z.J."/>
        </authorList>
    </citation>
    <scope>NUCLEOTIDE SEQUENCE [LARGE SCALE GENOMIC DNA]</scope>
    <source>
        <strain evidence="4">Lor287</strain>
    </source>
</reference>
<protein>
    <submittedName>
        <fullName evidence="4">Blue copper protein</fullName>
    </submittedName>
</protein>
<evidence type="ECO:0000313" key="4">
    <source>
        <dbReference type="EMBL" id="KAK8937481.1"/>
    </source>
</evidence>
<dbReference type="PANTHER" id="PTHR33021:SF288">
    <property type="entry name" value="OS03G0648500 PROTEIN"/>
    <property type="match status" value="1"/>
</dbReference>
<proteinExistence type="predicted"/>
<name>A0AAP0G5B3_9ASPA</name>
<evidence type="ECO:0000256" key="2">
    <source>
        <dbReference type="ARBA" id="ARBA00023180"/>
    </source>
</evidence>
<keyword evidence="5" id="KW-1185">Reference proteome</keyword>
<dbReference type="Proteomes" id="UP001418222">
    <property type="component" value="Unassembled WGS sequence"/>
</dbReference>
<dbReference type="AlphaFoldDB" id="A0AAP0G5B3"/>
<dbReference type="Pfam" id="PF02298">
    <property type="entry name" value="Cu_bind_like"/>
    <property type="match status" value="1"/>
</dbReference>
<dbReference type="PROSITE" id="PS51485">
    <property type="entry name" value="PHYTOCYANIN"/>
    <property type="match status" value="1"/>
</dbReference>
<dbReference type="PANTHER" id="PTHR33021">
    <property type="entry name" value="BLUE COPPER PROTEIN"/>
    <property type="match status" value="1"/>
</dbReference>
<feature type="domain" description="Phytocyanin" evidence="3">
    <location>
        <begin position="39"/>
        <end position="140"/>
    </location>
</feature>
<keyword evidence="1" id="KW-1015">Disulfide bond</keyword>
<comment type="caution">
    <text evidence="4">The sequence shown here is derived from an EMBL/GenBank/DDBJ whole genome shotgun (WGS) entry which is preliminary data.</text>
</comment>
<dbReference type="SUPFAM" id="SSF49503">
    <property type="entry name" value="Cupredoxins"/>
    <property type="match status" value="1"/>
</dbReference>
<accession>A0AAP0G5B3</accession>
<dbReference type="GO" id="GO:0005886">
    <property type="term" value="C:plasma membrane"/>
    <property type="evidence" value="ECO:0007669"/>
    <property type="project" value="TreeGrafter"/>
</dbReference>
<evidence type="ECO:0000256" key="1">
    <source>
        <dbReference type="ARBA" id="ARBA00023157"/>
    </source>
</evidence>
<evidence type="ECO:0000313" key="5">
    <source>
        <dbReference type="Proteomes" id="UP001418222"/>
    </source>
</evidence>
<dbReference type="Gene3D" id="2.60.40.420">
    <property type="entry name" value="Cupredoxins - blue copper proteins"/>
    <property type="match status" value="1"/>
</dbReference>
<dbReference type="GO" id="GO:0009055">
    <property type="term" value="F:electron transfer activity"/>
    <property type="evidence" value="ECO:0007669"/>
    <property type="project" value="InterPro"/>
</dbReference>
<evidence type="ECO:0000259" key="3">
    <source>
        <dbReference type="PROSITE" id="PS51485"/>
    </source>
</evidence>
<dbReference type="InterPro" id="IPR008972">
    <property type="entry name" value="Cupredoxin"/>
</dbReference>
<dbReference type="FunFam" id="2.60.40.420:FF:000034">
    <property type="entry name" value="Cupredoxin superfamily protein"/>
    <property type="match status" value="1"/>
</dbReference>
<gene>
    <name evidence="4" type="primary">BCB</name>
    <name evidence="4" type="ORF">KSP39_PZI012775</name>
</gene>
<dbReference type="InterPro" id="IPR039391">
    <property type="entry name" value="Phytocyanin-like"/>
</dbReference>